<evidence type="ECO:0000313" key="6">
    <source>
        <dbReference type="Proteomes" id="UP000029981"/>
    </source>
</evidence>
<feature type="domain" description="DYW" evidence="4">
    <location>
        <begin position="602"/>
        <end position="695"/>
    </location>
</feature>
<dbReference type="InterPro" id="IPR046848">
    <property type="entry name" value="E_motif"/>
</dbReference>
<feature type="repeat" description="PPR" evidence="3">
    <location>
        <begin position="286"/>
        <end position="320"/>
    </location>
</feature>
<evidence type="ECO:0000256" key="1">
    <source>
        <dbReference type="ARBA" id="ARBA00006643"/>
    </source>
</evidence>
<dbReference type="Pfam" id="PF20430">
    <property type="entry name" value="Eplus_motif"/>
    <property type="match status" value="1"/>
</dbReference>
<dbReference type="InterPro" id="IPR011990">
    <property type="entry name" value="TPR-like_helical_dom_sf"/>
</dbReference>
<dbReference type="OrthoDB" id="185373at2759"/>
<dbReference type="KEGG" id="csv:101205836"/>
<dbReference type="SUPFAM" id="SSF48452">
    <property type="entry name" value="TPR-like"/>
    <property type="match status" value="1"/>
</dbReference>
<dbReference type="Pfam" id="PF20431">
    <property type="entry name" value="E_motif"/>
    <property type="match status" value="1"/>
</dbReference>
<dbReference type="FunFam" id="1.25.40.10:FF:000073">
    <property type="entry name" value="Pentatricopeptide repeat-containing protein chloroplastic"/>
    <property type="match status" value="1"/>
</dbReference>
<feature type="repeat" description="PPR" evidence="3">
    <location>
        <begin position="119"/>
        <end position="153"/>
    </location>
</feature>
<dbReference type="InterPro" id="IPR002885">
    <property type="entry name" value="PPR_rpt"/>
</dbReference>
<dbReference type="GO" id="GO:0008270">
    <property type="term" value="F:zinc ion binding"/>
    <property type="evidence" value="ECO:0007669"/>
    <property type="project" value="InterPro"/>
</dbReference>
<feature type="repeat" description="PPR" evidence="3">
    <location>
        <begin position="255"/>
        <end position="285"/>
    </location>
</feature>
<dbReference type="eggNOG" id="KOG4197">
    <property type="taxonomic scope" value="Eukaryota"/>
</dbReference>
<feature type="repeat" description="PPR" evidence="3">
    <location>
        <begin position="57"/>
        <end position="91"/>
    </location>
</feature>
<feature type="repeat" description="PPR" evidence="3">
    <location>
        <begin position="189"/>
        <end position="219"/>
    </location>
</feature>
<dbReference type="AlphaFoldDB" id="A0A0A0LUY3"/>
<proteinExistence type="inferred from homology"/>
<organism evidence="5 6">
    <name type="scientific">Cucumis sativus</name>
    <name type="common">Cucumber</name>
    <dbReference type="NCBI Taxonomy" id="3659"/>
    <lineage>
        <taxon>Eukaryota</taxon>
        <taxon>Viridiplantae</taxon>
        <taxon>Streptophyta</taxon>
        <taxon>Embryophyta</taxon>
        <taxon>Tracheophyta</taxon>
        <taxon>Spermatophyta</taxon>
        <taxon>Magnoliopsida</taxon>
        <taxon>eudicotyledons</taxon>
        <taxon>Gunneridae</taxon>
        <taxon>Pentapetalae</taxon>
        <taxon>rosids</taxon>
        <taxon>fabids</taxon>
        <taxon>Cucurbitales</taxon>
        <taxon>Cucurbitaceae</taxon>
        <taxon>Benincaseae</taxon>
        <taxon>Cucumis</taxon>
    </lineage>
</organism>
<dbReference type="EMBL" id="CM002922">
    <property type="protein sequence ID" value="KGN64799.1"/>
    <property type="molecule type" value="Genomic_DNA"/>
</dbReference>
<dbReference type="Gramene" id="KGN64799">
    <property type="protein sequence ID" value="KGN64799"/>
    <property type="gene ID" value="Csa_1G103260"/>
</dbReference>
<accession>A0A0A0LUY3</accession>
<dbReference type="InterPro" id="IPR046960">
    <property type="entry name" value="PPR_At4g14850-like_plant"/>
</dbReference>
<name>A0A0A0LUY3_CUCSA</name>
<evidence type="ECO:0000259" key="4">
    <source>
        <dbReference type="Pfam" id="PF14432"/>
    </source>
</evidence>
<dbReference type="InterPro" id="IPR032867">
    <property type="entry name" value="DYW_dom"/>
</dbReference>
<reference evidence="5 6" key="2">
    <citation type="journal article" date="2009" name="PLoS ONE">
        <title>An integrated genetic and cytogenetic map of the cucumber genome.</title>
        <authorList>
            <person name="Ren Y."/>
            <person name="Zhang Z."/>
            <person name="Liu J."/>
            <person name="Staub J.E."/>
            <person name="Han Y."/>
            <person name="Cheng Z."/>
            <person name="Li X."/>
            <person name="Lu J."/>
            <person name="Miao H."/>
            <person name="Kang H."/>
            <person name="Xie B."/>
            <person name="Gu X."/>
            <person name="Wang X."/>
            <person name="Du Y."/>
            <person name="Jin W."/>
            <person name="Huang S."/>
        </authorList>
    </citation>
    <scope>NUCLEOTIDE SEQUENCE [LARGE SCALE GENOMIC DNA]</scope>
    <source>
        <strain evidence="6">cv. 9930</strain>
    </source>
</reference>
<dbReference type="FunFam" id="1.25.40.10:FF:000344">
    <property type="entry name" value="Pentatricopeptide repeat-containing protein"/>
    <property type="match status" value="1"/>
</dbReference>
<reference evidence="5 6" key="3">
    <citation type="journal article" date="2010" name="BMC Genomics">
        <title>Transcriptome sequencing and comparative analysis of cucumber flowers with different sex types.</title>
        <authorList>
            <person name="Guo S."/>
            <person name="Zheng Y."/>
            <person name="Joung J.G."/>
            <person name="Liu S."/>
            <person name="Zhang Z."/>
            <person name="Crasta O.R."/>
            <person name="Sobral B.W."/>
            <person name="Xu Y."/>
            <person name="Huang S."/>
            <person name="Fei Z."/>
        </authorList>
    </citation>
    <scope>NUCLEOTIDE SEQUENCE [LARGE SCALE GENOMIC DNA]</scope>
    <source>
        <strain evidence="6">cv. 9930</strain>
    </source>
</reference>
<dbReference type="FunFam" id="1.25.40.10:FF:000442">
    <property type="entry name" value="Pentatricopeptide repeat-containing protein At3g49710"/>
    <property type="match status" value="1"/>
</dbReference>
<dbReference type="PROSITE" id="PS51375">
    <property type="entry name" value="PPR"/>
    <property type="match status" value="7"/>
</dbReference>
<dbReference type="GO" id="GO:0003723">
    <property type="term" value="F:RNA binding"/>
    <property type="evidence" value="ECO:0007669"/>
    <property type="project" value="InterPro"/>
</dbReference>
<evidence type="ECO:0000313" key="5">
    <source>
        <dbReference type="EMBL" id="KGN64799.1"/>
    </source>
</evidence>
<dbReference type="Pfam" id="PF01535">
    <property type="entry name" value="PPR"/>
    <property type="match status" value="3"/>
</dbReference>
<gene>
    <name evidence="5" type="ORF">Csa_1G103260</name>
</gene>
<comment type="similarity">
    <text evidence="1">Belongs to the PPR family. PCMP-H subfamily.</text>
</comment>
<dbReference type="Proteomes" id="UP000029981">
    <property type="component" value="Chromosome 1"/>
</dbReference>
<dbReference type="Pfam" id="PF13041">
    <property type="entry name" value="PPR_2"/>
    <property type="match status" value="4"/>
</dbReference>
<dbReference type="NCBIfam" id="TIGR00756">
    <property type="entry name" value="PPR"/>
    <property type="match status" value="6"/>
</dbReference>
<feature type="repeat" description="PPR" evidence="3">
    <location>
        <begin position="387"/>
        <end position="421"/>
    </location>
</feature>
<dbReference type="InterPro" id="IPR046849">
    <property type="entry name" value="E2_motif"/>
</dbReference>
<evidence type="ECO:0000256" key="2">
    <source>
        <dbReference type="ARBA" id="ARBA00022737"/>
    </source>
</evidence>
<dbReference type="OMA" id="ESICYHS"/>
<dbReference type="PANTHER" id="PTHR47926:SF533">
    <property type="entry name" value="DYW DOMAIN-CONTAINING PROTEIN"/>
    <property type="match status" value="1"/>
</dbReference>
<reference evidence="5 6" key="1">
    <citation type="journal article" date="2009" name="Nat. Genet.">
        <title>The genome of the cucumber, Cucumis sativus L.</title>
        <authorList>
            <person name="Huang S."/>
            <person name="Li R."/>
            <person name="Zhang Z."/>
            <person name="Li L."/>
            <person name="Gu X."/>
            <person name="Fan W."/>
            <person name="Lucas W.J."/>
            <person name="Wang X."/>
            <person name="Xie B."/>
            <person name="Ni P."/>
            <person name="Ren Y."/>
            <person name="Zhu H."/>
            <person name="Li J."/>
            <person name="Lin K."/>
            <person name="Jin W."/>
            <person name="Fei Z."/>
            <person name="Li G."/>
            <person name="Staub J."/>
            <person name="Kilian A."/>
            <person name="van der Vossen E.A."/>
            <person name="Wu Y."/>
            <person name="Guo J."/>
            <person name="He J."/>
            <person name="Jia Z."/>
            <person name="Ren Y."/>
            <person name="Tian G."/>
            <person name="Lu Y."/>
            <person name="Ruan J."/>
            <person name="Qian W."/>
            <person name="Wang M."/>
            <person name="Huang Q."/>
            <person name="Li B."/>
            <person name="Xuan Z."/>
            <person name="Cao J."/>
            <person name="Asan"/>
            <person name="Wu Z."/>
            <person name="Zhang J."/>
            <person name="Cai Q."/>
            <person name="Bai Y."/>
            <person name="Zhao B."/>
            <person name="Han Y."/>
            <person name="Li Y."/>
            <person name="Li X."/>
            <person name="Wang S."/>
            <person name="Shi Q."/>
            <person name="Liu S."/>
            <person name="Cho W.K."/>
            <person name="Kim J.Y."/>
            <person name="Xu Y."/>
            <person name="Heller-Uszynska K."/>
            <person name="Miao H."/>
            <person name="Cheng Z."/>
            <person name="Zhang S."/>
            <person name="Wu J."/>
            <person name="Yang Y."/>
            <person name="Kang H."/>
            <person name="Li M."/>
            <person name="Liang H."/>
            <person name="Ren X."/>
            <person name="Shi Z."/>
            <person name="Wen M."/>
            <person name="Jian M."/>
            <person name="Yang H."/>
            <person name="Zhang G."/>
            <person name="Yang Z."/>
            <person name="Chen R."/>
            <person name="Liu S."/>
            <person name="Li J."/>
            <person name="Ma L."/>
            <person name="Liu H."/>
            <person name="Zhou Y."/>
            <person name="Zhao J."/>
            <person name="Fang X."/>
            <person name="Li G."/>
            <person name="Fang L."/>
            <person name="Li Y."/>
            <person name="Liu D."/>
            <person name="Zheng H."/>
            <person name="Zhang Y."/>
            <person name="Qin N."/>
            <person name="Li Z."/>
            <person name="Yang G."/>
            <person name="Yang S."/>
            <person name="Bolund L."/>
            <person name="Kristiansen K."/>
            <person name="Zheng H."/>
            <person name="Li S."/>
            <person name="Zhang X."/>
            <person name="Yang H."/>
            <person name="Wang J."/>
            <person name="Sun R."/>
            <person name="Zhang B."/>
            <person name="Jiang S."/>
            <person name="Wang J."/>
            <person name="Du Y."/>
            <person name="Li S."/>
        </authorList>
    </citation>
    <scope>NUCLEOTIDE SEQUENCE [LARGE SCALE GENOMIC DNA]</scope>
    <source>
        <strain evidence="6">cv. 9930</strain>
    </source>
</reference>
<dbReference type="Pfam" id="PF14432">
    <property type="entry name" value="DYW_deaminase"/>
    <property type="match status" value="1"/>
</dbReference>
<reference evidence="5 6" key="4">
    <citation type="journal article" date="2011" name="BMC Genomics">
        <title>RNA-Seq improves annotation of protein-coding genes in the cucumber genome.</title>
        <authorList>
            <person name="Li Z."/>
            <person name="Zhang Z."/>
            <person name="Yan P."/>
            <person name="Huang S."/>
            <person name="Fei Z."/>
            <person name="Lin K."/>
        </authorList>
    </citation>
    <scope>NUCLEOTIDE SEQUENCE [LARGE SCALE GENOMIC DNA]</scope>
    <source>
        <strain evidence="6">cv. 9930</strain>
    </source>
</reference>
<keyword evidence="6" id="KW-1185">Reference proteome</keyword>
<dbReference type="PANTHER" id="PTHR47926">
    <property type="entry name" value="PENTATRICOPEPTIDE REPEAT-CONTAINING PROTEIN"/>
    <property type="match status" value="1"/>
</dbReference>
<feature type="repeat" description="PPR" evidence="3">
    <location>
        <begin position="220"/>
        <end position="254"/>
    </location>
</feature>
<dbReference type="FunFam" id="1.25.40.10:FF:000366">
    <property type="entry name" value="Pentatricopeptide (PPR) repeat-containing protein"/>
    <property type="match status" value="1"/>
</dbReference>
<keyword evidence="2" id="KW-0677">Repeat</keyword>
<sequence>MKAKSMLRQSVDLLCSRSTATSEAYTQLVLECVRTNEINQAKRLQSHMEHHLFQPTDSFLHNQLLHLYAKFGKLRDAQNLFDKMLKRDIFSWNALLSAYAKSGSIQNLKATFDRMPFRDSVSYNTTIAGFSGNSCPQESLELFKRMQREGFEPTEYTIVSILNASAQLSDLRYGKQIHGSIIVRNFLGNVFIWNALTDMYAKCGEIEQARWLFDCLTKKNLVSWNLMISGYAKNGQPEKCIGLLHQMRLSGHMPDQVTMSTIIAAYCQCGRVDEARRVFSEFKEKDIVCWTAMMVGYAKNGREEDALLLFNEMLLEHIEPDSYTLSSVVSSCAKLASLHHGQAVHGKSILAGLNNNLLVSSALIDMYSKCGFIDDARSVFNLMPTRNVVSWNAMIVGCAQNGHDKDALELFENMLQQKFKPDNVTFIGILSACLHCNWIEQGQEYFDSITNQHGMTPTLDHYACMVNLLGRTGRIEQAVALIKNMAHDPDFLIWSTLLSICSTKGDIVNAEVAARHLFELDPTIAVPYIMLSNMYASMGRWKDVASVRNLMKSKNVKKFAGFSWIEIDNEVHRFTSEDRTHPESEDIYEKLNMLIGKLQEEGFTPNTNLVLHDVGEDEKFKSICFHSEKLALAFGLIKKPNGISPIRIIKNIRICNDCHEFMKFASRIIGRQIILRDSNRFHHFSTGKCSCNDNW</sequence>
<dbReference type="Gene3D" id="1.25.40.10">
    <property type="entry name" value="Tetratricopeptide repeat domain"/>
    <property type="match status" value="4"/>
</dbReference>
<dbReference type="GO" id="GO:0009451">
    <property type="term" value="P:RNA modification"/>
    <property type="evidence" value="ECO:0000318"/>
    <property type="project" value="GO_Central"/>
</dbReference>
<evidence type="ECO:0000256" key="3">
    <source>
        <dbReference type="PROSITE-ProRule" id="PRU00708"/>
    </source>
</evidence>
<protein>
    <recommendedName>
        <fullName evidence="4">DYW domain-containing protein</fullName>
    </recommendedName>
</protein>